<evidence type="ECO:0000313" key="2">
    <source>
        <dbReference type="EMBL" id="KAF4610642.1"/>
    </source>
</evidence>
<dbReference type="Pfam" id="PF00069">
    <property type="entry name" value="Pkinase"/>
    <property type="match status" value="1"/>
</dbReference>
<organism evidence="2 3">
    <name type="scientific">Agrocybe pediades</name>
    <dbReference type="NCBI Taxonomy" id="84607"/>
    <lineage>
        <taxon>Eukaryota</taxon>
        <taxon>Fungi</taxon>
        <taxon>Dikarya</taxon>
        <taxon>Basidiomycota</taxon>
        <taxon>Agaricomycotina</taxon>
        <taxon>Agaricomycetes</taxon>
        <taxon>Agaricomycetidae</taxon>
        <taxon>Agaricales</taxon>
        <taxon>Agaricineae</taxon>
        <taxon>Strophariaceae</taxon>
        <taxon>Agrocybe</taxon>
    </lineage>
</organism>
<dbReference type="GO" id="GO:0004672">
    <property type="term" value="F:protein kinase activity"/>
    <property type="evidence" value="ECO:0007669"/>
    <property type="project" value="InterPro"/>
</dbReference>
<reference evidence="2 3" key="1">
    <citation type="submission" date="2019-12" db="EMBL/GenBank/DDBJ databases">
        <authorList>
            <person name="Floudas D."/>
            <person name="Bentzer J."/>
            <person name="Ahren D."/>
            <person name="Johansson T."/>
            <person name="Persson P."/>
            <person name="Tunlid A."/>
        </authorList>
    </citation>
    <scope>NUCLEOTIDE SEQUENCE [LARGE SCALE GENOMIC DNA]</scope>
    <source>
        <strain evidence="2 3">CBS 102.39</strain>
    </source>
</reference>
<keyword evidence="3" id="KW-1185">Reference proteome</keyword>
<dbReference type="Proteomes" id="UP000521872">
    <property type="component" value="Unassembled WGS sequence"/>
</dbReference>
<dbReference type="AlphaFoldDB" id="A0A8H4QHU0"/>
<sequence length="582" mass="66807">MTSTQTSGGYTNLVKDQSVVLVQGPPVVGFKYIVGSNRERLFTERCDIEVGDNRLDSMKVRKACPVARNSTAPTDATSAVAVHGFTYQLKGVLRECKRRPVLSSEATSKIPHSKIRGKMGHPESKTLFQLNVEHQSPSEAPTLTDDQLLVVKGMTLKIDFRYEPGEHDDDVDKRIAFWYSQNTFEWFENHGYTLYKPLDESCQTTIPRLPFLEDVYEGEYPYAAYDGSPDVLPLDISYRAPVPLRAYEPNFKVVFAQDRQNRHVAIKLVRLGTDECRILEFLKEQPLETLKENCVLPILDILPVDGFCFVVMPRWGSGVTAPPYQTINDVLQMMHGVLKGLAFLHQHNIIHGDLRIANILIDNFRDGRYNGCDQLRVMRRAEGRARYAIFDFDFSKMIPQETNSRDCWIPVVTPYLWGTFNFTNDCAQGELEYNPFVTEVCTVGIMFSDYFQHVIPSLPILAPFFDMLTTHKLQQRFTASEALAFLEDFYYNLSDEELQKGLPCLDGTELRRPYDDSDRWATVPPELAQKWAKYREPPLSWKTKALRKLFERYKWLFYPKVVLVRYALAKTEATMAQRTGSS</sequence>
<dbReference type="PANTHER" id="PTHR44167:SF24">
    <property type="entry name" value="SERINE_THREONINE-PROTEIN KINASE CHK2"/>
    <property type="match status" value="1"/>
</dbReference>
<dbReference type="InterPro" id="IPR008266">
    <property type="entry name" value="Tyr_kinase_AS"/>
</dbReference>
<dbReference type="Gene3D" id="1.10.510.10">
    <property type="entry name" value="Transferase(Phosphotransferase) domain 1"/>
    <property type="match status" value="1"/>
</dbReference>
<dbReference type="SMART" id="SM00220">
    <property type="entry name" value="S_TKc"/>
    <property type="match status" value="1"/>
</dbReference>
<feature type="domain" description="Protein kinase" evidence="1">
    <location>
        <begin position="240"/>
        <end position="582"/>
    </location>
</feature>
<gene>
    <name evidence="2" type="ORF">D9613_007162</name>
</gene>
<dbReference type="EMBL" id="JAACJL010000058">
    <property type="protein sequence ID" value="KAF4610642.1"/>
    <property type="molecule type" value="Genomic_DNA"/>
</dbReference>
<dbReference type="PROSITE" id="PS50011">
    <property type="entry name" value="PROTEIN_KINASE_DOM"/>
    <property type="match status" value="1"/>
</dbReference>
<dbReference type="GO" id="GO:0005524">
    <property type="term" value="F:ATP binding"/>
    <property type="evidence" value="ECO:0007669"/>
    <property type="project" value="InterPro"/>
</dbReference>
<evidence type="ECO:0000259" key="1">
    <source>
        <dbReference type="PROSITE" id="PS50011"/>
    </source>
</evidence>
<dbReference type="InterPro" id="IPR000719">
    <property type="entry name" value="Prot_kinase_dom"/>
</dbReference>
<dbReference type="PANTHER" id="PTHR44167">
    <property type="entry name" value="OVARIAN-SPECIFIC SERINE/THREONINE-PROTEIN KINASE LOK-RELATED"/>
    <property type="match status" value="1"/>
</dbReference>
<evidence type="ECO:0000313" key="3">
    <source>
        <dbReference type="Proteomes" id="UP000521872"/>
    </source>
</evidence>
<name>A0A8H4QHU0_9AGAR</name>
<protein>
    <recommendedName>
        <fullName evidence="1">Protein kinase domain-containing protein</fullName>
    </recommendedName>
</protein>
<proteinExistence type="predicted"/>
<dbReference type="SUPFAM" id="SSF56112">
    <property type="entry name" value="Protein kinase-like (PK-like)"/>
    <property type="match status" value="1"/>
</dbReference>
<dbReference type="PROSITE" id="PS00109">
    <property type="entry name" value="PROTEIN_KINASE_TYR"/>
    <property type="match status" value="1"/>
</dbReference>
<dbReference type="InterPro" id="IPR011009">
    <property type="entry name" value="Kinase-like_dom_sf"/>
</dbReference>
<accession>A0A8H4QHU0</accession>
<comment type="caution">
    <text evidence="2">The sequence shown here is derived from an EMBL/GenBank/DDBJ whole genome shotgun (WGS) entry which is preliminary data.</text>
</comment>